<evidence type="ECO:0000256" key="5">
    <source>
        <dbReference type="ARBA" id="ARBA00022676"/>
    </source>
</evidence>
<accession>B1I289</accession>
<evidence type="ECO:0000256" key="9">
    <source>
        <dbReference type="ARBA" id="ARBA00031501"/>
    </source>
</evidence>
<dbReference type="GO" id="GO:0005975">
    <property type="term" value="P:carbohydrate metabolic process"/>
    <property type="evidence" value="ECO:0007669"/>
    <property type="project" value="InterPro"/>
</dbReference>
<evidence type="ECO:0000256" key="8">
    <source>
        <dbReference type="ARBA" id="ARBA00031423"/>
    </source>
</evidence>
<dbReference type="AlphaFoldDB" id="B1I289"/>
<dbReference type="Gene3D" id="3.20.20.80">
    <property type="entry name" value="Glycosidases"/>
    <property type="match status" value="1"/>
</dbReference>
<dbReference type="InterPro" id="IPR017853">
    <property type="entry name" value="GH"/>
</dbReference>
<gene>
    <name evidence="10" type="ordered locus">Daud_0575</name>
</gene>
<proteinExistence type="inferred from homology"/>
<dbReference type="PANTHER" id="PTHR32438:SF5">
    <property type="entry name" value="4-ALPHA-GLUCANOTRANSFERASE DPE1, CHLOROPLASTIC_AMYLOPLASTIC"/>
    <property type="match status" value="1"/>
</dbReference>
<comment type="catalytic activity">
    <reaction evidence="1">
        <text>Transfers a segment of a (1-&gt;4)-alpha-D-glucan to a new position in an acceptor, which may be glucose or a (1-&gt;4)-alpha-D-glucan.</text>
        <dbReference type="EC" id="2.4.1.25"/>
    </reaction>
</comment>
<dbReference type="Proteomes" id="UP000008544">
    <property type="component" value="Chromosome"/>
</dbReference>
<sequence>MAVRRAGSSNSWPRCCFSGWSGRREALWRWVKAHPAVRDYARFRAVAERQRAGWPAWPERMRDGALREGDYDPEAERYHLYVQWPAHEQFEALSARTRKPGFGLYLDLPLGVHGGGYDTWRERDASASSGSAWFSGILRPLVIGHAGSTRAAVRQGAR</sequence>
<evidence type="ECO:0000256" key="4">
    <source>
        <dbReference type="ARBA" id="ARBA00020295"/>
    </source>
</evidence>
<keyword evidence="7" id="KW-0119">Carbohydrate metabolism</keyword>
<name>B1I289_DESAP</name>
<dbReference type="InterPro" id="IPR003385">
    <property type="entry name" value="Glyco_hydro_77"/>
</dbReference>
<dbReference type="HOGENOM" id="CLU_1666555_0_0_9"/>
<dbReference type="eggNOG" id="COG1640">
    <property type="taxonomic scope" value="Bacteria"/>
</dbReference>
<evidence type="ECO:0000256" key="3">
    <source>
        <dbReference type="ARBA" id="ARBA00012560"/>
    </source>
</evidence>
<dbReference type="EMBL" id="CP000860">
    <property type="protein sequence ID" value="ACA59116.1"/>
    <property type="molecule type" value="Genomic_DNA"/>
</dbReference>
<dbReference type="GO" id="GO:0004134">
    <property type="term" value="F:4-alpha-glucanotransferase activity"/>
    <property type="evidence" value="ECO:0007669"/>
    <property type="project" value="UniProtKB-EC"/>
</dbReference>
<keyword evidence="11" id="KW-1185">Reference proteome</keyword>
<protein>
    <recommendedName>
        <fullName evidence="4">4-alpha-glucanotransferase</fullName>
        <ecNumber evidence="3">2.4.1.25</ecNumber>
    </recommendedName>
    <alternativeName>
        <fullName evidence="8">Amylomaltase</fullName>
    </alternativeName>
    <alternativeName>
        <fullName evidence="9">Disproportionating enzyme</fullName>
    </alternativeName>
</protein>
<dbReference type="OrthoDB" id="9811841at2"/>
<reference evidence="10 11" key="2">
    <citation type="journal article" date="2008" name="Science">
        <title>Environmental genomics reveals a single-species ecosystem deep within Earth.</title>
        <authorList>
            <person name="Chivian D."/>
            <person name="Brodie E.L."/>
            <person name="Alm E.J."/>
            <person name="Culley D.E."/>
            <person name="Dehal P.S."/>
            <person name="Desantis T.Z."/>
            <person name="Gihring T.M."/>
            <person name="Lapidus A."/>
            <person name="Lin L.H."/>
            <person name="Lowry S.R."/>
            <person name="Moser D.P."/>
            <person name="Richardson P.M."/>
            <person name="Southam G."/>
            <person name="Wanger G."/>
            <person name="Pratt L.M."/>
            <person name="Andersen G.L."/>
            <person name="Hazen T.C."/>
            <person name="Brockman F.J."/>
            <person name="Arkin A.P."/>
            <person name="Onstott T.C."/>
        </authorList>
    </citation>
    <scope>NUCLEOTIDE SEQUENCE [LARGE SCALE GENOMIC DNA]</scope>
    <source>
        <strain evidence="10 11">MP104C</strain>
    </source>
</reference>
<dbReference type="KEGG" id="dau:Daud_0575"/>
<keyword evidence="6 10" id="KW-0808">Transferase</keyword>
<dbReference type="EC" id="2.4.1.25" evidence="3"/>
<evidence type="ECO:0000313" key="11">
    <source>
        <dbReference type="Proteomes" id="UP000008544"/>
    </source>
</evidence>
<evidence type="ECO:0000256" key="7">
    <source>
        <dbReference type="ARBA" id="ARBA00023277"/>
    </source>
</evidence>
<dbReference type="SUPFAM" id="SSF51445">
    <property type="entry name" value="(Trans)glycosidases"/>
    <property type="match status" value="1"/>
</dbReference>
<dbReference type="Pfam" id="PF02446">
    <property type="entry name" value="Glyco_hydro_77"/>
    <property type="match status" value="1"/>
</dbReference>
<evidence type="ECO:0000313" key="10">
    <source>
        <dbReference type="EMBL" id="ACA59116.1"/>
    </source>
</evidence>
<dbReference type="STRING" id="477974.Daud_0575"/>
<comment type="similarity">
    <text evidence="2">Belongs to the disproportionating enzyme family.</text>
</comment>
<evidence type="ECO:0000256" key="6">
    <source>
        <dbReference type="ARBA" id="ARBA00022679"/>
    </source>
</evidence>
<dbReference type="PANTHER" id="PTHR32438">
    <property type="entry name" value="4-ALPHA-GLUCANOTRANSFERASE DPE1, CHLOROPLASTIC/AMYLOPLASTIC"/>
    <property type="match status" value="1"/>
</dbReference>
<organism evidence="10 11">
    <name type="scientific">Desulforudis audaxviator (strain MP104C)</name>
    <dbReference type="NCBI Taxonomy" id="477974"/>
    <lineage>
        <taxon>Bacteria</taxon>
        <taxon>Bacillati</taxon>
        <taxon>Bacillota</taxon>
        <taxon>Clostridia</taxon>
        <taxon>Thermoanaerobacterales</taxon>
        <taxon>Candidatus Desulforudaceae</taxon>
        <taxon>Candidatus Desulforudis</taxon>
    </lineage>
</organism>
<keyword evidence="5" id="KW-0328">Glycosyltransferase</keyword>
<reference evidence="11" key="1">
    <citation type="submission" date="2007-10" db="EMBL/GenBank/DDBJ databases">
        <title>Complete sequence of chromosome of Desulforudis audaxviator MP104C.</title>
        <authorList>
            <person name="Copeland A."/>
            <person name="Lucas S."/>
            <person name="Lapidus A."/>
            <person name="Barry K."/>
            <person name="Glavina del Rio T."/>
            <person name="Dalin E."/>
            <person name="Tice H."/>
            <person name="Bruce D."/>
            <person name="Pitluck S."/>
            <person name="Lowry S.R."/>
            <person name="Larimer F."/>
            <person name="Land M.L."/>
            <person name="Hauser L."/>
            <person name="Kyrpides N."/>
            <person name="Ivanova N.N."/>
            <person name="Richardson P."/>
        </authorList>
    </citation>
    <scope>NUCLEOTIDE SEQUENCE [LARGE SCALE GENOMIC DNA]</scope>
    <source>
        <strain evidence="11">MP104C</strain>
    </source>
</reference>
<evidence type="ECO:0000256" key="2">
    <source>
        <dbReference type="ARBA" id="ARBA00005684"/>
    </source>
</evidence>
<evidence type="ECO:0000256" key="1">
    <source>
        <dbReference type="ARBA" id="ARBA00000439"/>
    </source>
</evidence>